<dbReference type="OrthoDB" id="5858430at2759"/>
<dbReference type="EMBL" id="KZ345410">
    <property type="protein sequence ID" value="PIO73670.1"/>
    <property type="molecule type" value="Genomic_DNA"/>
</dbReference>
<evidence type="ECO:0000313" key="5">
    <source>
        <dbReference type="Proteomes" id="UP000230423"/>
    </source>
</evidence>
<evidence type="ECO:0000256" key="2">
    <source>
        <dbReference type="SAM" id="MobiDB-lite"/>
    </source>
</evidence>
<reference evidence="4 5" key="1">
    <citation type="submission" date="2015-09" db="EMBL/GenBank/DDBJ databases">
        <title>Draft genome of the parasitic nematode Teladorsagia circumcincta isolate WARC Sus (inbred).</title>
        <authorList>
            <person name="Mitreva M."/>
        </authorList>
    </citation>
    <scope>NUCLEOTIDE SEQUENCE [LARGE SCALE GENOMIC DNA]</scope>
    <source>
        <strain evidence="4 5">S</strain>
    </source>
</reference>
<dbReference type="Gene3D" id="3.40.390.10">
    <property type="entry name" value="Collagenase (Catalytic Domain)"/>
    <property type="match status" value="1"/>
</dbReference>
<dbReference type="PROSITE" id="PS51864">
    <property type="entry name" value="ASTACIN"/>
    <property type="match status" value="1"/>
</dbReference>
<proteinExistence type="predicted"/>
<feature type="domain" description="Peptidase M12A" evidence="3">
    <location>
        <begin position="91"/>
        <end position="147"/>
    </location>
</feature>
<protein>
    <recommendedName>
        <fullName evidence="3">Peptidase M12A domain-containing protein</fullName>
    </recommendedName>
</protein>
<organism evidence="4 5">
    <name type="scientific">Teladorsagia circumcincta</name>
    <name type="common">Brown stomach worm</name>
    <name type="synonym">Ostertagia circumcincta</name>
    <dbReference type="NCBI Taxonomy" id="45464"/>
    <lineage>
        <taxon>Eukaryota</taxon>
        <taxon>Metazoa</taxon>
        <taxon>Ecdysozoa</taxon>
        <taxon>Nematoda</taxon>
        <taxon>Chromadorea</taxon>
        <taxon>Rhabditida</taxon>
        <taxon>Rhabditina</taxon>
        <taxon>Rhabditomorpha</taxon>
        <taxon>Strongyloidea</taxon>
        <taxon>Trichostrongylidae</taxon>
        <taxon>Teladorsagia</taxon>
    </lineage>
</organism>
<feature type="region of interest" description="Disordered" evidence="2">
    <location>
        <begin position="21"/>
        <end position="43"/>
    </location>
</feature>
<accession>A0A2G9UVY5</accession>
<dbReference type="AlphaFoldDB" id="A0A2G9UVY5"/>
<comment type="caution">
    <text evidence="1">Lacks conserved residue(s) required for the propagation of feature annotation.</text>
</comment>
<dbReference type="InterPro" id="IPR001506">
    <property type="entry name" value="Peptidase_M12A"/>
</dbReference>
<name>A0A2G9UVY5_TELCI</name>
<sequence length="147" mass="16782">MKGFLKTLRGYETNITDELSLSTEQSKPFPEGSKLLERKGNMRKNGARRNSIVEINMQSGIADRLFQGDMVLSKKQQNEFIPDIGSRYKRQAYNDKTYPGTRWPNGVTYALDLGLSNDTMANFKIAAELWMNNTCIDFKEDLTEEGK</sequence>
<dbReference type="GO" id="GO:0004222">
    <property type="term" value="F:metalloendopeptidase activity"/>
    <property type="evidence" value="ECO:0007669"/>
    <property type="project" value="InterPro"/>
</dbReference>
<dbReference type="GO" id="GO:0006508">
    <property type="term" value="P:proteolysis"/>
    <property type="evidence" value="ECO:0007669"/>
    <property type="project" value="InterPro"/>
</dbReference>
<evidence type="ECO:0000259" key="3">
    <source>
        <dbReference type="PROSITE" id="PS51864"/>
    </source>
</evidence>
<dbReference type="InterPro" id="IPR024079">
    <property type="entry name" value="MetalloPept_cat_dom_sf"/>
</dbReference>
<evidence type="ECO:0000313" key="4">
    <source>
        <dbReference type="EMBL" id="PIO73670.1"/>
    </source>
</evidence>
<keyword evidence="5" id="KW-1185">Reference proteome</keyword>
<dbReference type="Proteomes" id="UP000230423">
    <property type="component" value="Unassembled WGS sequence"/>
</dbReference>
<evidence type="ECO:0000256" key="1">
    <source>
        <dbReference type="PROSITE-ProRule" id="PRU01211"/>
    </source>
</evidence>
<gene>
    <name evidence="4" type="ORF">TELCIR_04355</name>
</gene>